<dbReference type="RefSeq" id="WP_040421783.1">
    <property type="nucleotide sequence ID" value="NZ_LT629765.1"/>
</dbReference>
<dbReference type="SUPFAM" id="SSF101473">
    <property type="entry name" value="DhaL-like"/>
    <property type="match status" value="1"/>
</dbReference>
<dbReference type="PANTHER" id="PTHR33434:SF4">
    <property type="entry name" value="PHOSPHATASE PROTEIN"/>
    <property type="match status" value="1"/>
</dbReference>
<dbReference type="InterPro" id="IPR048394">
    <property type="entry name" value="FakA-like_M"/>
</dbReference>
<dbReference type="PROSITE" id="PS51480">
    <property type="entry name" value="DHAL"/>
    <property type="match status" value="1"/>
</dbReference>
<dbReference type="Gene3D" id="1.25.40.340">
    <property type="match status" value="1"/>
</dbReference>
<dbReference type="STRING" id="1203190.GCA_000312345_02165"/>
<dbReference type="OrthoDB" id="9760324at2"/>
<proteinExistence type="predicted"/>
<evidence type="ECO:0000313" key="2">
    <source>
        <dbReference type="EMBL" id="SDS13384.1"/>
    </source>
</evidence>
<evidence type="ECO:0000313" key="3">
    <source>
        <dbReference type="Proteomes" id="UP000182237"/>
    </source>
</evidence>
<name>A0A1H1PQH5_9CORY</name>
<dbReference type="InterPro" id="IPR004007">
    <property type="entry name" value="DhaL_dom"/>
</dbReference>
<dbReference type="PANTHER" id="PTHR33434">
    <property type="entry name" value="DEGV DOMAIN-CONTAINING PROTEIN DR_1986-RELATED"/>
    <property type="match status" value="1"/>
</dbReference>
<evidence type="ECO:0000259" key="1">
    <source>
        <dbReference type="PROSITE" id="PS51480"/>
    </source>
</evidence>
<organism evidence="2 3">
    <name type="scientific">Corynebacterium timonense</name>
    <dbReference type="NCBI Taxonomy" id="441500"/>
    <lineage>
        <taxon>Bacteria</taxon>
        <taxon>Bacillati</taxon>
        <taxon>Actinomycetota</taxon>
        <taxon>Actinomycetes</taxon>
        <taxon>Mycobacteriales</taxon>
        <taxon>Corynebacteriaceae</taxon>
        <taxon>Corynebacterium</taxon>
    </lineage>
</organism>
<dbReference type="Pfam" id="PF02734">
    <property type="entry name" value="Dak2"/>
    <property type="match status" value="1"/>
</dbReference>
<dbReference type="InterPro" id="IPR033470">
    <property type="entry name" value="FakA-like_C"/>
</dbReference>
<protein>
    <recommendedName>
        <fullName evidence="1">DhaL domain-containing protein</fullName>
    </recommendedName>
</protein>
<dbReference type="SMART" id="SM01121">
    <property type="entry name" value="Dak1_2"/>
    <property type="match status" value="1"/>
</dbReference>
<dbReference type="GO" id="GO:0006071">
    <property type="term" value="P:glycerol metabolic process"/>
    <property type="evidence" value="ECO:0007669"/>
    <property type="project" value="InterPro"/>
</dbReference>
<dbReference type="EMBL" id="LT629765">
    <property type="protein sequence ID" value="SDS13384.1"/>
    <property type="molecule type" value="Genomic_DNA"/>
</dbReference>
<dbReference type="InterPro" id="IPR050270">
    <property type="entry name" value="DegV_domain_contain"/>
</dbReference>
<dbReference type="AlphaFoldDB" id="A0A1H1PQH5"/>
<dbReference type="eggNOG" id="COG1461">
    <property type="taxonomic scope" value="Bacteria"/>
</dbReference>
<dbReference type="SMART" id="SM01120">
    <property type="entry name" value="Dak2"/>
    <property type="match status" value="1"/>
</dbReference>
<dbReference type="InterPro" id="IPR036117">
    <property type="entry name" value="DhaL_dom_sf"/>
</dbReference>
<reference evidence="2 3" key="1">
    <citation type="submission" date="2016-10" db="EMBL/GenBank/DDBJ databases">
        <authorList>
            <person name="de Groot N.N."/>
        </authorList>
    </citation>
    <scope>NUCLEOTIDE SEQUENCE [LARGE SCALE GENOMIC DNA]</scope>
    <source>
        <strain evidence="2 3">DSM 45434</strain>
    </source>
</reference>
<dbReference type="Pfam" id="PF21645">
    <property type="entry name" value="FakA-like_M"/>
    <property type="match status" value="1"/>
</dbReference>
<feature type="domain" description="DhaL" evidence="1">
    <location>
        <begin position="13"/>
        <end position="204"/>
    </location>
</feature>
<dbReference type="GO" id="GO:0004371">
    <property type="term" value="F:glycerone kinase activity"/>
    <property type="evidence" value="ECO:0007669"/>
    <property type="project" value="InterPro"/>
</dbReference>
<dbReference type="Proteomes" id="UP000182237">
    <property type="component" value="Chromosome I"/>
</dbReference>
<keyword evidence="3" id="KW-1185">Reference proteome</keyword>
<sequence>MVTAAAPTVFDGARLLSWARRSATELERRRVEINELNVFPVRDSDTGSNMAHTMKAAVAEAESRGAGASVREVAEALAVGSVRGARGNSGIVLSQFIRAIAQSVSEGPLSAGDVATALNSAVQFVDRAITDPVEGTVVTVLRAAAGAASDVAEGAPLEEVADAALSAARAALAKTPSQLEVLREAGVVDAGGAGLVILLEEFVGEVAGRDAASAEEPEDHEPHSQPAELEVMFLFSGPLDELEAALTHMGTSLVVARVHDTHGKVHIHSADAGRVIETAYAMGEVGDLRLEVLPPTPVTENPERLIVALTPAGSLAELYTEAGAVTVEPGDDVVSEVLSVVRRSPATEVILLPNGQLDSRQIGGIEKAARAFEQTVTVLPTVRLVSGIAALTVHDPDQPLSTMAFTMSEAAGEMRTAAIQRGEEGLVVVTHGESTPASDDPCEAVAAACRRLLEHGGEQVVLLYCPEECGEFDTTPLAEELGVDVLAYPADGLGSIAELGVE</sequence>
<dbReference type="Pfam" id="PF13684">
    <property type="entry name" value="FakA-like_C"/>
    <property type="match status" value="1"/>
</dbReference>
<accession>A0A1H1PQH5</accession>
<gene>
    <name evidence="2" type="ORF">SAMN04488539_1076</name>
</gene>